<feature type="transmembrane region" description="Helical" evidence="2">
    <location>
        <begin position="33"/>
        <end position="59"/>
    </location>
</feature>
<feature type="chain" id="PRO_5010284475" evidence="3">
    <location>
        <begin position="24"/>
        <end position="260"/>
    </location>
</feature>
<feature type="compositionally biased region" description="Acidic residues" evidence="1">
    <location>
        <begin position="128"/>
        <end position="142"/>
    </location>
</feature>
<evidence type="ECO:0000256" key="3">
    <source>
        <dbReference type="SAM" id="SignalP"/>
    </source>
</evidence>
<dbReference type="InParanoid" id="A0A1S3IE07"/>
<organism evidence="4 5">
    <name type="scientific">Lingula anatina</name>
    <name type="common">Brachiopod</name>
    <name type="synonym">Lingula unguis</name>
    <dbReference type="NCBI Taxonomy" id="7574"/>
    <lineage>
        <taxon>Eukaryota</taxon>
        <taxon>Metazoa</taxon>
        <taxon>Spiralia</taxon>
        <taxon>Lophotrochozoa</taxon>
        <taxon>Brachiopoda</taxon>
        <taxon>Linguliformea</taxon>
        <taxon>Lingulata</taxon>
        <taxon>Lingulida</taxon>
        <taxon>Linguloidea</taxon>
        <taxon>Lingulidae</taxon>
        <taxon>Lingula</taxon>
    </lineage>
</organism>
<sequence length="260" mass="28961">MSSQTNAILLFVFSCCVIDFSLGQDSGFSGEVGGISTVGIIFIPIVAAIVLAGLVVLCCRRTICRHVKKKPNSPVQSPSSQQLTKHEVHLAFTTNPPRPSKHRLRHKHPREIKVRINSDGDSERGDTESEYADDEMDGDGSESDVTCQYDVARNPCKCRNNKCKSYYYTTDSDTDEMSDAHMSKARDRAKPLCATSHYPYESDSDVTEDVAAKSRSGHHAKNTADRPVFTIDAPEMQMDHSYYAADDTTYNQYHNACYET</sequence>
<dbReference type="Proteomes" id="UP000085678">
    <property type="component" value="Unplaced"/>
</dbReference>
<protein>
    <submittedName>
        <fullName evidence="5">Uncharacterized protein LOC106163382</fullName>
    </submittedName>
</protein>
<dbReference type="KEGG" id="lak:106163382"/>
<feature type="compositionally biased region" description="Basic and acidic residues" evidence="1">
    <location>
        <begin position="111"/>
        <end position="127"/>
    </location>
</feature>
<keyword evidence="4" id="KW-1185">Reference proteome</keyword>
<keyword evidence="2" id="KW-1133">Transmembrane helix</keyword>
<name>A0A1S3IE07_LINAN</name>
<keyword evidence="3" id="KW-0732">Signal</keyword>
<dbReference type="AlphaFoldDB" id="A0A1S3IE07"/>
<keyword evidence="2" id="KW-0812">Transmembrane</keyword>
<proteinExistence type="predicted"/>
<keyword evidence="2" id="KW-0472">Membrane</keyword>
<evidence type="ECO:0000313" key="4">
    <source>
        <dbReference type="Proteomes" id="UP000085678"/>
    </source>
</evidence>
<evidence type="ECO:0000256" key="1">
    <source>
        <dbReference type="SAM" id="MobiDB-lite"/>
    </source>
</evidence>
<reference evidence="5" key="1">
    <citation type="submission" date="2025-08" db="UniProtKB">
        <authorList>
            <consortium name="RefSeq"/>
        </authorList>
    </citation>
    <scope>IDENTIFICATION</scope>
    <source>
        <tissue evidence="5">Gonads</tissue>
    </source>
</reference>
<accession>A0A1S3IE07</accession>
<dbReference type="RefSeq" id="XP_013396393.1">
    <property type="nucleotide sequence ID" value="XM_013540939.2"/>
</dbReference>
<evidence type="ECO:0000313" key="5">
    <source>
        <dbReference type="RefSeq" id="XP_013396393.1"/>
    </source>
</evidence>
<feature type="region of interest" description="Disordered" evidence="1">
    <location>
        <begin position="91"/>
        <end position="143"/>
    </location>
</feature>
<dbReference type="GeneID" id="106163382"/>
<feature type="signal peptide" evidence="3">
    <location>
        <begin position="1"/>
        <end position="23"/>
    </location>
</feature>
<gene>
    <name evidence="5" type="primary">LOC106163382</name>
</gene>
<feature type="compositionally biased region" description="Basic residues" evidence="1">
    <location>
        <begin position="99"/>
        <end position="110"/>
    </location>
</feature>
<evidence type="ECO:0000256" key="2">
    <source>
        <dbReference type="SAM" id="Phobius"/>
    </source>
</evidence>